<reference evidence="3 4" key="1">
    <citation type="submission" date="2018-06" db="EMBL/GenBank/DDBJ databases">
        <authorList>
            <consortium name="Pathogen Informatics"/>
            <person name="Doyle S."/>
        </authorList>
    </citation>
    <scope>NUCLEOTIDE SEQUENCE [LARGE SCALE GENOMIC DNA]</scope>
    <source>
        <strain evidence="3 4">NCTC9935</strain>
    </source>
</reference>
<dbReference type="InterPro" id="IPR010982">
    <property type="entry name" value="Lambda_DNA-bd_dom_sf"/>
</dbReference>
<evidence type="ECO:0000313" key="4">
    <source>
        <dbReference type="Proteomes" id="UP000250192"/>
    </source>
</evidence>
<dbReference type="GeneID" id="93758836"/>
<keyword evidence="4" id="KW-1185">Reference proteome</keyword>
<dbReference type="InterPro" id="IPR052345">
    <property type="entry name" value="Rad_response_metalloprotease"/>
</dbReference>
<dbReference type="PROSITE" id="PS50943">
    <property type="entry name" value="HTH_CROC1"/>
    <property type="match status" value="1"/>
</dbReference>
<evidence type="ECO:0000259" key="2">
    <source>
        <dbReference type="PROSITE" id="PS50943"/>
    </source>
</evidence>
<gene>
    <name evidence="3" type="ORF">NCTC9935_01214</name>
</gene>
<evidence type="ECO:0000313" key="3">
    <source>
        <dbReference type="EMBL" id="SPT55705.1"/>
    </source>
</evidence>
<name>A0A2X0U606_9ACTO</name>
<dbReference type="Pfam" id="PF01381">
    <property type="entry name" value="HTH_3"/>
    <property type="match status" value="1"/>
</dbReference>
<dbReference type="InterPro" id="IPR010359">
    <property type="entry name" value="IrrE_HExxH"/>
</dbReference>
<dbReference type="Proteomes" id="UP000250192">
    <property type="component" value="Unassembled WGS sequence"/>
</dbReference>
<sequence length="376" mass="40401">MASQANYYGGRLGVLLDLEGITQAQAAERLGVSQGAVSKVIHGVSPLSEDLAVRLAAEFTVPPSFFARVPRPSDAAAVTFRKKVSTRAFEERRIGALAQLAGDLWRAASQRSGYYPFTPPDVLDMDADDAATAVREAAGLGADAPVASMTRMVERMGVAVVANLDPQRSYGTTMAGVSRPSASENRPVIATLGPDRGDVQRMTIAHELAHLLFDHDLVTPPRARSPRERMAFEFAGALLLPATPMRASIGERSTIPDYMRLKARFGVSLMAIVKRAEGLHLISPGRAKSMYGQINARGWRLNEPVDVPAERPSLLAQAAERAWPGTPFKRISEATGVPTTLIAAWIGTNSNTAHRQQGAEVINLAARRATLSTTSR</sequence>
<feature type="domain" description="HTH cro/C1-type" evidence="2">
    <location>
        <begin position="20"/>
        <end position="66"/>
    </location>
</feature>
<evidence type="ECO:0000256" key="1">
    <source>
        <dbReference type="ARBA" id="ARBA00007227"/>
    </source>
</evidence>
<dbReference type="RefSeq" id="WP_165835852.1">
    <property type="nucleotide sequence ID" value="NZ_CBDERX010000081.1"/>
</dbReference>
<dbReference type="AlphaFoldDB" id="A0A2X0U606"/>
<dbReference type="GO" id="GO:0003677">
    <property type="term" value="F:DNA binding"/>
    <property type="evidence" value="ECO:0007669"/>
    <property type="project" value="InterPro"/>
</dbReference>
<dbReference type="Gene3D" id="1.10.260.40">
    <property type="entry name" value="lambda repressor-like DNA-binding domains"/>
    <property type="match status" value="1"/>
</dbReference>
<dbReference type="CDD" id="cd00093">
    <property type="entry name" value="HTH_XRE"/>
    <property type="match status" value="1"/>
</dbReference>
<dbReference type="PANTHER" id="PTHR43236">
    <property type="entry name" value="ANTITOXIN HIGA1"/>
    <property type="match status" value="1"/>
</dbReference>
<dbReference type="InterPro" id="IPR001387">
    <property type="entry name" value="Cro/C1-type_HTH"/>
</dbReference>
<dbReference type="Pfam" id="PF06114">
    <property type="entry name" value="Peptidase_M78"/>
    <property type="match status" value="1"/>
</dbReference>
<organism evidence="3 4">
    <name type="scientific">Schaalia odontolytica</name>
    <dbReference type="NCBI Taxonomy" id="1660"/>
    <lineage>
        <taxon>Bacteria</taxon>
        <taxon>Bacillati</taxon>
        <taxon>Actinomycetota</taxon>
        <taxon>Actinomycetes</taxon>
        <taxon>Actinomycetales</taxon>
        <taxon>Actinomycetaceae</taxon>
        <taxon>Schaalia</taxon>
    </lineage>
</organism>
<dbReference type="SUPFAM" id="SSF47413">
    <property type="entry name" value="lambda repressor-like DNA-binding domains"/>
    <property type="match status" value="1"/>
</dbReference>
<comment type="similarity">
    <text evidence="1">Belongs to the short-chain fatty acyl-CoA assimilation regulator (ScfR) family.</text>
</comment>
<accession>A0A2X0U606</accession>
<protein>
    <submittedName>
        <fullName evidence="3">Predicted transcriptional regulator</fullName>
    </submittedName>
</protein>
<dbReference type="EMBL" id="UAPR01000003">
    <property type="protein sequence ID" value="SPT55705.1"/>
    <property type="molecule type" value="Genomic_DNA"/>
</dbReference>
<proteinExistence type="inferred from homology"/>
<dbReference type="SMART" id="SM00530">
    <property type="entry name" value="HTH_XRE"/>
    <property type="match status" value="1"/>
</dbReference>
<dbReference type="PANTHER" id="PTHR43236:SF1">
    <property type="entry name" value="BLL7220 PROTEIN"/>
    <property type="match status" value="1"/>
</dbReference>